<dbReference type="InterPro" id="IPR000535">
    <property type="entry name" value="MSP_dom"/>
</dbReference>
<gene>
    <name evidence="4" type="ORF">SBAD_LOCUS9397</name>
</gene>
<evidence type="ECO:0000259" key="3">
    <source>
        <dbReference type="PROSITE" id="PS50202"/>
    </source>
</evidence>
<sequence>MTEKELDQTGDSEDEYALNLVNISTESIMFEEPFSKQKIEKIRLINPSEKTIGFKIKTTRPSYLTTNPAFGVLESHRALYVQAKFRALTDGAKPPKKDRLSFLFAVVPKNLKLNKPSELWKRTDEFPKIIRRITVEISYSQPESGMGEIIEEGPVGEVEAPAAEALPESEKEEVEEVAEQEVEMEEEKEETDKENQVEEEELKHAEEKDEDEQDEAENSDKDEK</sequence>
<feature type="compositionally biased region" description="Acidic residues" evidence="2">
    <location>
        <begin position="208"/>
        <end position="217"/>
    </location>
</feature>
<dbReference type="WBParaSite" id="SBAD_0000973901-mRNA-1">
    <property type="protein sequence ID" value="SBAD_0000973901-mRNA-1"/>
    <property type="gene ID" value="SBAD_0000973901"/>
</dbReference>
<evidence type="ECO:0000313" key="5">
    <source>
        <dbReference type="Proteomes" id="UP000270296"/>
    </source>
</evidence>
<name>A0A183J0J9_9BILA</name>
<dbReference type="PROSITE" id="PS50202">
    <property type="entry name" value="MSP"/>
    <property type="match status" value="1"/>
</dbReference>
<reference evidence="4 5" key="2">
    <citation type="submission" date="2018-11" db="EMBL/GenBank/DDBJ databases">
        <authorList>
            <consortium name="Pathogen Informatics"/>
        </authorList>
    </citation>
    <scope>NUCLEOTIDE SEQUENCE [LARGE SCALE GENOMIC DNA]</scope>
</reference>
<evidence type="ECO:0000313" key="6">
    <source>
        <dbReference type="WBParaSite" id="SBAD_0000973901-mRNA-1"/>
    </source>
</evidence>
<dbReference type="SUPFAM" id="SSF49354">
    <property type="entry name" value="PapD-like"/>
    <property type="match status" value="1"/>
</dbReference>
<dbReference type="Pfam" id="PF00635">
    <property type="entry name" value="Motile_Sperm"/>
    <property type="match status" value="1"/>
</dbReference>
<organism evidence="6">
    <name type="scientific">Soboliphyme baturini</name>
    <dbReference type="NCBI Taxonomy" id="241478"/>
    <lineage>
        <taxon>Eukaryota</taxon>
        <taxon>Metazoa</taxon>
        <taxon>Ecdysozoa</taxon>
        <taxon>Nematoda</taxon>
        <taxon>Enoplea</taxon>
        <taxon>Dorylaimia</taxon>
        <taxon>Dioctophymatida</taxon>
        <taxon>Dioctophymatoidea</taxon>
        <taxon>Soboliphymatidae</taxon>
        <taxon>Soboliphyme</taxon>
    </lineage>
</organism>
<feature type="region of interest" description="Disordered" evidence="2">
    <location>
        <begin position="144"/>
        <end position="224"/>
    </location>
</feature>
<evidence type="ECO:0000313" key="4">
    <source>
        <dbReference type="EMBL" id="VDP22932.1"/>
    </source>
</evidence>
<feature type="compositionally biased region" description="Basic and acidic residues" evidence="2">
    <location>
        <begin position="190"/>
        <end position="207"/>
    </location>
</feature>
<proteinExistence type="predicted"/>
<evidence type="ECO:0000256" key="2">
    <source>
        <dbReference type="SAM" id="MobiDB-lite"/>
    </source>
</evidence>
<dbReference type="InterPro" id="IPR008962">
    <property type="entry name" value="PapD-like_sf"/>
</dbReference>
<comment type="function">
    <text evidence="1">Central component in molecular interactions underlying sperm crawling. Forms an extensive filament system that extends from sperm villipoda, along the leading edge of the pseudopod.</text>
</comment>
<dbReference type="AlphaFoldDB" id="A0A183J0J9"/>
<feature type="compositionally biased region" description="Low complexity" evidence="2">
    <location>
        <begin position="152"/>
        <end position="166"/>
    </location>
</feature>
<feature type="domain" description="MSP" evidence="3">
    <location>
        <begin position="19"/>
        <end position="138"/>
    </location>
</feature>
<reference evidence="6" key="1">
    <citation type="submission" date="2016-06" db="UniProtKB">
        <authorList>
            <consortium name="WormBaseParasite"/>
        </authorList>
    </citation>
    <scope>IDENTIFICATION</scope>
</reference>
<feature type="compositionally biased region" description="Acidic residues" evidence="2">
    <location>
        <begin position="170"/>
        <end position="189"/>
    </location>
</feature>
<accession>A0A183J0J9</accession>
<dbReference type="InterPro" id="IPR013783">
    <property type="entry name" value="Ig-like_fold"/>
</dbReference>
<dbReference type="EMBL" id="UZAM01012668">
    <property type="protein sequence ID" value="VDP22932.1"/>
    <property type="molecule type" value="Genomic_DNA"/>
</dbReference>
<protein>
    <recommendedName>
        <fullName evidence="1">Major sperm protein</fullName>
    </recommendedName>
</protein>
<keyword evidence="1" id="KW-0206">Cytoskeleton</keyword>
<dbReference type="Gene3D" id="2.60.40.10">
    <property type="entry name" value="Immunoglobulins"/>
    <property type="match status" value="1"/>
</dbReference>
<keyword evidence="1" id="KW-0963">Cytoplasm</keyword>
<dbReference type="Proteomes" id="UP000270296">
    <property type="component" value="Unassembled WGS sequence"/>
</dbReference>
<dbReference type="OrthoDB" id="5873870at2759"/>
<evidence type="ECO:0000256" key="1">
    <source>
        <dbReference type="RuleBase" id="RU003425"/>
    </source>
</evidence>
<keyword evidence="5" id="KW-1185">Reference proteome</keyword>